<sequence>MRQKVEGLERQDRQEREAAFFDELSKRALSEDADDFRPGTAGGNLGAMFDWLGDLHGKRVLDLCCGTGTTSLLLAQSGAEEVIGCDVSDSSLDVARGRAAVLDAGQRPSFVQHDLETPHAEWEGHFDVLFGSYALHHLDLRRCLPVLSGYLRPGGRSVFLETSARNPLLRWSRRWLTGRLGVPRYGTVDERPLTRDDLQTISCHLGGCQVINGDYAFLRILDRQILHYRSRALSGICAAGDTLLSRAYPSGSYHIIVACGPVADHGTPGSYSL</sequence>
<name>A0A934K9P7_9BACT</name>
<dbReference type="GO" id="GO:0008168">
    <property type="term" value="F:methyltransferase activity"/>
    <property type="evidence" value="ECO:0007669"/>
    <property type="project" value="UniProtKB-KW"/>
</dbReference>
<evidence type="ECO:0000256" key="2">
    <source>
        <dbReference type="ARBA" id="ARBA00022679"/>
    </source>
</evidence>
<keyword evidence="2" id="KW-0808">Transferase</keyword>
<evidence type="ECO:0000259" key="4">
    <source>
        <dbReference type="Pfam" id="PF13649"/>
    </source>
</evidence>
<comment type="caution">
    <text evidence="5">The sequence shown here is derived from an EMBL/GenBank/DDBJ whole genome shotgun (WGS) entry which is preliminary data.</text>
</comment>
<dbReference type="EMBL" id="JAEKNR010000173">
    <property type="protein sequence ID" value="MBJ7599792.1"/>
    <property type="molecule type" value="Genomic_DNA"/>
</dbReference>
<gene>
    <name evidence="5" type="ORF">JF922_17155</name>
</gene>
<dbReference type="CDD" id="cd02440">
    <property type="entry name" value="AdoMet_MTases"/>
    <property type="match status" value="1"/>
</dbReference>
<protein>
    <submittedName>
        <fullName evidence="5">Class I SAM-dependent methyltransferase</fullName>
    </submittedName>
</protein>
<evidence type="ECO:0000313" key="6">
    <source>
        <dbReference type="Proteomes" id="UP000612893"/>
    </source>
</evidence>
<keyword evidence="3" id="KW-0949">S-adenosyl-L-methionine</keyword>
<dbReference type="RefSeq" id="WP_338203408.1">
    <property type="nucleotide sequence ID" value="NZ_JAEKNR010000173.1"/>
</dbReference>
<dbReference type="Gene3D" id="3.40.50.150">
    <property type="entry name" value="Vaccinia Virus protein VP39"/>
    <property type="match status" value="1"/>
</dbReference>
<dbReference type="PANTHER" id="PTHR43464">
    <property type="entry name" value="METHYLTRANSFERASE"/>
    <property type="match status" value="1"/>
</dbReference>
<feature type="domain" description="Methyltransferase" evidence="4">
    <location>
        <begin position="60"/>
        <end position="155"/>
    </location>
</feature>
<evidence type="ECO:0000313" key="5">
    <source>
        <dbReference type="EMBL" id="MBJ7599792.1"/>
    </source>
</evidence>
<dbReference type="Proteomes" id="UP000612893">
    <property type="component" value="Unassembled WGS sequence"/>
</dbReference>
<dbReference type="AlphaFoldDB" id="A0A934K9P7"/>
<dbReference type="SUPFAM" id="SSF53335">
    <property type="entry name" value="S-adenosyl-L-methionine-dependent methyltransferases"/>
    <property type="match status" value="1"/>
</dbReference>
<dbReference type="Pfam" id="PF13649">
    <property type="entry name" value="Methyltransf_25"/>
    <property type="match status" value="1"/>
</dbReference>
<dbReference type="PANTHER" id="PTHR43464:SF19">
    <property type="entry name" value="UBIQUINONE BIOSYNTHESIS O-METHYLTRANSFERASE, MITOCHONDRIAL"/>
    <property type="match status" value="1"/>
</dbReference>
<dbReference type="InterPro" id="IPR029063">
    <property type="entry name" value="SAM-dependent_MTases_sf"/>
</dbReference>
<accession>A0A934K9P7</accession>
<organism evidence="5 6">
    <name type="scientific">Candidatus Nephthysia bennettiae</name>
    <dbReference type="NCBI Taxonomy" id="3127016"/>
    <lineage>
        <taxon>Bacteria</taxon>
        <taxon>Bacillati</taxon>
        <taxon>Candidatus Dormiibacterota</taxon>
        <taxon>Candidatus Dormibacteria</taxon>
        <taxon>Candidatus Dormibacterales</taxon>
        <taxon>Candidatus Dormibacteraceae</taxon>
        <taxon>Candidatus Nephthysia</taxon>
    </lineage>
</organism>
<dbReference type="InterPro" id="IPR041698">
    <property type="entry name" value="Methyltransf_25"/>
</dbReference>
<reference evidence="5" key="1">
    <citation type="submission" date="2020-10" db="EMBL/GenBank/DDBJ databases">
        <title>Ca. Dormibacterota MAGs.</title>
        <authorList>
            <person name="Montgomery K."/>
        </authorList>
    </citation>
    <scope>NUCLEOTIDE SEQUENCE [LARGE SCALE GENOMIC DNA]</scope>
    <source>
        <strain evidence="5">SC8812_S17_10</strain>
    </source>
</reference>
<evidence type="ECO:0000256" key="3">
    <source>
        <dbReference type="ARBA" id="ARBA00022691"/>
    </source>
</evidence>
<keyword evidence="6" id="KW-1185">Reference proteome</keyword>
<keyword evidence="1 5" id="KW-0489">Methyltransferase</keyword>
<dbReference type="GO" id="GO:0032259">
    <property type="term" value="P:methylation"/>
    <property type="evidence" value="ECO:0007669"/>
    <property type="project" value="UniProtKB-KW"/>
</dbReference>
<evidence type="ECO:0000256" key="1">
    <source>
        <dbReference type="ARBA" id="ARBA00022603"/>
    </source>
</evidence>
<proteinExistence type="predicted"/>